<organism evidence="1 2">
    <name type="scientific">Mesonia oceanica</name>
    <dbReference type="NCBI Taxonomy" id="2687242"/>
    <lineage>
        <taxon>Bacteria</taxon>
        <taxon>Pseudomonadati</taxon>
        <taxon>Bacteroidota</taxon>
        <taxon>Flavobacteriia</taxon>
        <taxon>Flavobacteriales</taxon>
        <taxon>Flavobacteriaceae</taxon>
        <taxon>Mesonia</taxon>
    </lineage>
</organism>
<dbReference type="Proteomes" id="UP000356253">
    <property type="component" value="Unassembled WGS sequence"/>
</dbReference>
<sequence length="193" mass="22321">MKLKLLFFLCISLFTFSKVFAQQDSLALRTQSIAKVDSIQGNFKEYNPLAPAKAAFFSAIFPGLGQIYNGSYWKLPIVYGALGTSVYFYIENDKQYNRYRDAYKRRLAGYNDDEFQDRLDNDALINAQKHFRRNKEISILVTAAFYILNIVDANVDAHLQQFNVSNDLSMKPNFKYDQFTGRTNYGLSFNLNF</sequence>
<keyword evidence="2" id="KW-1185">Reference proteome</keyword>
<evidence type="ECO:0000313" key="2">
    <source>
        <dbReference type="Proteomes" id="UP000356253"/>
    </source>
</evidence>
<accession>A0AC61YDY1</accession>
<proteinExistence type="predicted"/>
<dbReference type="EMBL" id="CABVMM010000012">
    <property type="protein sequence ID" value="VVV01760.1"/>
    <property type="molecule type" value="Genomic_DNA"/>
</dbReference>
<name>A0AC61YDY1_9FLAO</name>
<reference evidence="1" key="1">
    <citation type="submission" date="2019-09" db="EMBL/GenBank/DDBJ databases">
        <authorList>
            <person name="Rodrigo-Torres L."/>
            <person name="Arahal R. D."/>
            <person name="Lucena T."/>
        </authorList>
    </citation>
    <scope>NUCLEOTIDE SEQUENCE</scope>
    <source>
        <strain evidence="1">ISS653</strain>
    </source>
</reference>
<protein>
    <submittedName>
        <fullName evidence="1">Uncharacterized protein</fullName>
    </submittedName>
</protein>
<gene>
    <name evidence="1" type="ORF">FVB9532_03054</name>
</gene>
<comment type="caution">
    <text evidence="1">The sequence shown here is derived from an EMBL/GenBank/DDBJ whole genome shotgun (WGS) entry which is preliminary data.</text>
</comment>
<evidence type="ECO:0000313" key="1">
    <source>
        <dbReference type="EMBL" id="VVV01760.1"/>
    </source>
</evidence>